<dbReference type="Pfam" id="PF08220">
    <property type="entry name" value="HTH_DeoR"/>
    <property type="match status" value="1"/>
</dbReference>
<dbReference type="InterPro" id="IPR036390">
    <property type="entry name" value="WH_DNA-bd_sf"/>
</dbReference>
<name>L8JRG4_9BACT</name>
<evidence type="ECO:0000256" key="3">
    <source>
        <dbReference type="ARBA" id="ARBA00023125"/>
    </source>
</evidence>
<keyword evidence="2" id="KW-0805">Transcription regulation</keyword>
<dbReference type="SMART" id="SM01134">
    <property type="entry name" value="DeoRC"/>
    <property type="match status" value="1"/>
</dbReference>
<keyword evidence="4" id="KW-0804">Transcription</keyword>
<dbReference type="STRING" id="1237149.C900_02486"/>
<proteinExistence type="predicted"/>
<dbReference type="RefSeq" id="WP_009579895.1">
    <property type="nucleotide sequence ID" value="NZ_AMZN01000037.1"/>
</dbReference>
<feature type="domain" description="HTH deoR-type" evidence="5">
    <location>
        <begin position="3"/>
        <end position="58"/>
    </location>
</feature>
<evidence type="ECO:0000256" key="2">
    <source>
        <dbReference type="ARBA" id="ARBA00023015"/>
    </source>
</evidence>
<dbReference type="AlphaFoldDB" id="L8JRG4"/>
<comment type="caution">
    <text evidence="6">The sequence shown here is derived from an EMBL/GenBank/DDBJ whole genome shotgun (WGS) entry which is preliminary data.</text>
</comment>
<dbReference type="eggNOG" id="COG1349">
    <property type="taxonomic scope" value="Bacteria"/>
</dbReference>
<dbReference type="PROSITE" id="PS00894">
    <property type="entry name" value="HTH_DEOR_1"/>
    <property type="match status" value="1"/>
</dbReference>
<dbReference type="InterPro" id="IPR037171">
    <property type="entry name" value="NagB/RpiA_transferase-like"/>
</dbReference>
<dbReference type="InterPro" id="IPR050313">
    <property type="entry name" value="Carb_Metab_HTH_regulators"/>
</dbReference>
<dbReference type="SUPFAM" id="SSF46785">
    <property type="entry name" value="Winged helix' DNA-binding domain"/>
    <property type="match status" value="1"/>
</dbReference>
<evidence type="ECO:0000259" key="5">
    <source>
        <dbReference type="PROSITE" id="PS51000"/>
    </source>
</evidence>
<keyword evidence="7" id="KW-1185">Reference proteome</keyword>
<dbReference type="OrthoDB" id="9797223at2"/>
<sequence length="248" mass="27648">MLKEERFQFILSRLGADSKVLLSQLSEELGVSTDTIRRDIKELDDQGLLRAVRGGAVPHSPIPHHFKDRMNYNQESKMIIARKALQKLKNDQVVIFDAGTSALAVASILPEDLSITVVTNSFPIVTILEDHKNVEVLFAGGRLFKQSFVTTGHDTLRFFQNIKADLCFLGICSIHPSLGVTTPDYEESEVKKVIVNSSQQIVALSSIEKLETVEPYYICPATQINTIITNQPDAPKLKPYIKEGIEIL</sequence>
<dbReference type="Gene3D" id="1.10.10.10">
    <property type="entry name" value="Winged helix-like DNA-binding domain superfamily/Winged helix DNA-binding domain"/>
    <property type="match status" value="1"/>
</dbReference>
<dbReference type="Pfam" id="PF00455">
    <property type="entry name" value="DeoRC"/>
    <property type="match status" value="1"/>
</dbReference>
<keyword evidence="3" id="KW-0238">DNA-binding</keyword>
<reference evidence="6 7" key="1">
    <citation type="submission" date="2012-12" db="EMBL/GenBank/DDBJ databases">
        <title>Genome assembly of Fulvivirga imtechensis AK7.</title>
        <authorList>
            <person name="Nupur N."/>
            <person name="Khatri I."/>
            <person name="Kumar R."/>
            <person name="Subramanian S."/>
            <person name="Pinnaka A."/>
        </authorList>
    </citation>
    <scope>NUCLEOTIDE SEQUENCE [LARGE SCALE GENOMIC DNA]</scope>
    <source>
        <strain evidence="6 7">AK7</strain>
    </source>
</reference>
<dbReference type="InterPro" id="IPR001034">
    <property type="entry name" value="DeoR_HTH"/>
</dbReference>
<protein>
    <submittedName>
        <fullName evidence="6">Transcriptional regulator, DeoR family</fullName>
    </submittedName>
</protein>
<dbReference type="GO" id="GO:0003677">
    <property type="term" value="F:DNA binding"/>
    <property type="evidence" value="ECO:0007669"/>
    <property type="project" value="UniProtKB-KW"/>
</dbReference>
<organism evidence="6 7">
    <name type="scientific">Fulvivirga imtechensis AK7</name>
    <dbReference type="NCBI Taxonomy" id="1237149"/>
    <lineage>
        <taxon>Bacteria</taxon>
        <taxon>Pseudomonadati</taxon>
        <taxon>Bacteroidota</taxon>
        <taxon>Cytophagia</taxon>
        <taxon>Cytophagales</taxon>
        <taxon>Fulvivirgaceae</taxon>
        <taxon>Fulvivirga</taxon>
    </lineage>
</organism>
<dbReference type="PATRIC" id="fig|1237149.3.peg.2353"/>
<dbReference type="EMBL" id="AMZN01000037">
    <property type="protein sequence ID" value="ELR71571.1"/>
    <property type="molecule type" value="Genomic_DNA"/>
</dbReference>
<evidence type="ECO:0000313" key="7">
    <source>
        <dbReference type="Proteomes" id="UP000011135"/>
    </source>
</evidence>
<dbReference type="PROSITE" id="PS51000">
    <property type="entry name" value="HTH_DEOR_2"/>
    <property type="match status" value="1"/>
</dbReference>
<gene>
    <name evidence="6" type="ORF">C900_02486</name>
</gene>
<dbReference type="SUPFAM" id="SSF100950">
    <property type="entry name" value="NagB/RpiA/CoA transferase-like"/>
    <property type="match status" value="1"/>
</dbReference>
<dbReference type="PANTHER" id="PTHR30363">
    <property type="entry name" value="HTH-TYPE TRANSCRIPTIONAL REGULATOR SRLR-RELATED"/>
    <property type="match status" value="1"/>
</dbReference>
<dbReference type="GO" id="GO:0003700">
    <property type="term" value="F:DNA-binding transcription factor activity"/>
    <property type="evidence" value="ECO:0007669"/>
    <property type="project" value="InterPro"/>
</dbReference>
<dbReference type="SMART" id="SM00420">
    <property type="entry name" value="HTH_DEOR"/>
    <property type="match status" value="1"/>
</dbReference>
<dbReference type="Gene3D" id="3.40.50.1360">
    <property type="match status" value="1"/>
</dbReference>
<keyword evidence="1" id="KW-0678">Repressor</keyword>
<accession>L8JRG4</accession>
<dbReference type="InterPro" id="IPR014036">
    <property type="entry name" value="DeoR-like_C"/>
</dbReference>
<dbReference type="InterPro" id="IPR018356">
    <property type="entry name" value="Tscrpt_reg_HTH_DeoR_CS"/>
</dbReference>
<evidence type="ECO:0000256" key="4">
    <source>
        <dbReference type="ARBA" id="ARBA00023163"/>
    </source>
</evidence>
<dbReference type="Proteomes" id="UP000011135">
    <property type="component" value="Unassembled WGS sequence"/>
</dbReference>
<dbReference type="InterPro" id="IPR036388">
    <property type="entry name" value="WH-like_DNA-bd_sf"/>
</dbReference>
<dbReference type="PANTHER" id="PTHR30363:SF4">
    <property type="entry name" value="GLYCEROL-3-PHOSPHATE REGULON REPRESSOR"/>
    <property type="match status" value="1"/>
</dbReference>
<evidence type="ECO:0000313" key="6">
    <source>
        <dbReference type="EMBL" id="ELR71571.1"/>
    </source>
</evidence>
<dbReference type="PRINTS" id="PR00037">
    <property type="entry name" value="HTHLACR"/>
</dbReference>
<evidence type="ECO:0000256" key="1">
    <source>
        <dbReference type="ARBA" id="ARBA00022491"/>
    </source>
</evidence>